<accession>A0A8J3MWI4</accession>
<evidence type="ECO:0000313" key="1">
    <source>
        <dbReference type="EMBL" id="GHO48688.1"/>
    </source>
</evidence>
<gene>
    <name evidence="1" type="ORF">KSX_68510</name>
</gene>
<evidence type="ECO:0000313" key="2">
    <source>
        <dbReference type="Proteomes" id="UP000612362"/>
    </source>
</evidence>
<dbReference type="EMBL" id="BNJF01000004">
    <property type="protein sequence ID" value="GHO48688.1"/>
    <property type="molecule type" value="Genomic_DNA"/>
</dbReference>
<name>A0A8J3MWI4_9CHLR</name>
<dbReference type="RefSeq" id="WP_268886713.1">
    <property type="nucleotide sequence ID" value="NZ_BNJF01000004.1"/>
</dbReference>
<reference evidence="1" key="1">
    <citation type="submission" date="2020-10" db="EMBL/GenBank/DDBJ databases">
        <title>Taxonomic study of unclassified bacteria belonging to the class Ktedonobacteria.</title>
        <authorList>
            <person name="Yabe S."/>
            <person name="Wang C.M."/>
            <person name="Zheng Y."/>
            <person name="Sakai Y."/>
            <person name="Cavaletti L."/>
            <person name="Monciardini P."/>
            <person name="Donadio S."/>
        </authorList>
    </citation>
    <scope>NUCLEOTIDE SEQUENCE</scope>
    <source>
        <strain evidence="1">SOSP1-1</strain>
    </source>
</reference>
<proteinExistence type="predicted"/>
<keyword evidence="2" id="KW-1185">Reference proteome</keyword>
<dbReference type="Proteomes" id="UP000612362">
    <property type="component" value="Unassembled WGS sequence"/>
</dbReference>
<sequence>MKTTPKTGVTKMKAGMMRMKTTPKMGLMKWQWSRVKNERLFLF</sequence>
<dbReference type="AlphaFoldDB" id="A0A8J3MWI4"/>
<comment type="caution">
    <text evidence="1">The sequence shown here is derived from an EMBL/GenBank/DDBJ whole genome shotgun (WGS) entry which is preliminary data.</text>
</comment>
<protein>
    <submittedName>
        <fullName evidence="1">Uncharacterized protein</fullName>
    </submittedName>
</protein>
<organism evidence="1 2">
    <name type="scientific">Ktedonospora formicarum</name>
    <dbReference type="NCBI Taxonomy" id="2778364"/>
    <lineage>
        <taxon>Bacteria</taxon>
        <taxon>Bacillati</taxon>
        <taxon>Chloroflexota</taxon>
        <taxon>Ktedonobacteria</taxon>
        <taxon>Ktedonobacterales</taxon>
        <taxon>Ktedonobacteraceae</taxon>
        <taxon>Ktedonospora</taxon>
    </lineage>
</organism>